<dbReference type="Gramene" id="EOX92300">
    <property type="protein sequence ID" value="EOX92300"/>
    <property type="gene ID" value="TCM_001265"/>
</dbReference>
<protein>
    <submittedName>
        <fullName evidence="7">WRKY DNA-binding protein 51, putative</fullName>
    </submittedName>
</protein>
<dbReference type="GO" id="GO:0000976">
    <property type="term" value="F:transcription cis-regulatory region binding"/>
    <property type="evidence" value="ECO:0000318"/>
    <property type="project" value="GO_Central"/>
</dbReference>
<dbReference type="GO" id="GO:0005634">
    <property type="term" value="C:nucleus"/>
    <property type="evidence" value="ECO:0000318"/>
    <property type="project" value="GO_Central"/>
</dbReference>
<dbReference type="GO" id="GO:0006355">
    <property type="term" value="P:regulation of DNA-templated transcription"/>
    <property type="evidence" value="ECO:0000318"/>
    <property type="project" value="GO_Central"/>
</dbReference>
<evidence type="ECO:0000256" key="5">
    <source>
        <dbReference type="ARBA" id="ARBA00023242"/>
    </source>
</evidence>
<evidence type="ECO:0000259" key="6">
    <source>
        <dbReference type="PROSITE" id="PS50811"/>
    </source>
</evidence>
<name>A0A061DIH4_THECC</name>
<comment type="subcellular location">
    <subcellularLocation>
        <location evidence="1">Nucleus</location>
    </subcellularLocation>
</comment>
<dbReference type="AlphaFoldDB" id="A0A061DIH4"/>
<dbReference type="OMA" id="FMADRST"/>
<dbReference type="FunFam" id="2.20.25.80:FF:000003">
    <property type="entry name" value="WRKY transcription factor 57"/>
    <property type="match status" value="1"/>
</dbReference>
<sequence length="245" mass="28143">MKQQLIKIKGKKKKERKDNSYFRSFKLLYKCIKWQHLCQTGFPCYTLSKTAVQLSFVMDFSHENSNPNPSYTFFPESFDPMPEFELADYLMLDDCPFEEDTSSQSMVSSEKGMGGANGFSGATSRNTNIICKSGVRKNKLELGNRVAFRTKSELEVMDDGYKWRKYGKKSVKNSPNPRNYYKCSSGGCNVKKRIERDRDDTSYVITTYDGIHNHDSPYMVYYNQMPIVAPNAWNLRTSPPSSSST</sequence>
<dbReference type="Proteomes" id="UP000026915">
    <property type="component" value="Chromosome 1"/>
</dbReference>
<dbReference type="GO" id="GO:0003700">
    <property type="term" value="F:DNA-binding transcription factor activity"/>
    <property type="evidence" value="ECO:0000318"/>
    <property type="project" value="GO_Central"/>
</dbReference>
<dbReference type="Gene3D" id="2.20.25.80">
    <property type="entry name" value="WRKY domain"/>
    <property type="match status" value="1"/>
</dbReference>
<accession>A0A061DIH4</accession>
<dbReference type="SMART" id="SM00774">
    <property type="entry name" value="WRKY"/>
    <property type="match status" value="1"/>
</dbReference>
<dbReference type="Pfam" id="PF03106">
    <property type="entry name" value="WRKY"/>
    <property type="match status" value="1"/>
</dbReference>
<keyword evidence="8" id="KW-1185">Reference proteome</keyword>
<dbReference type="InterPro" id="IPR003657">
    <property type="entry name" value="WRKY_dom"/>
</dbReference>
<dbReference type="PANTHER" id="PTHR31221">
    <property type="entry name" value="WRKY TRANSCRIPTION FACTOR PROTEIN 1-RELATED"/>
    <property type="match status" value="1"/>
</dbReference>
<feature type="domain" description="WRKY" evidence="6">
    <location>
        <begin position="152"/>
        <end position="217"/>
    </location>
</feature>
<organism evidence="7 8">
    <name type="scientific">Theobroma cacao</name>
    <name type="common">Cacao</name>
    <name type="synonym">Cocoa</name>
    <dbReference type="NCBI Taxonomy" id="3641"/>
    <lineage>
        <taxon>Eukaryota</taxon>
        <taxon>Viridiplantae</taxon>
        <taxon>Streptophyta</taxon>
        <taxon>Embryophyta</taxon>
        <taxon>Tracheophyta</taxon>
        <taxon>Spermatophyta</taxon>
        <taxon>Magnoliopsida</taxon>
        <taxon>eudicotyledons</taxon>
        <taxon>Gunneridae</taxon>
        <taxon>Pentapetalae</taxon>
        <taxon>rosids</taxon>
        <taxon>malvids</taxon>
        <taxon>Malvales</taxon>
        <taxon>Malvaceae</taxon>
        <taxon>Byttnerioideae</taxon>
        <taxon>Theobroma</taxon>
    </lineage>
</organism>
<dbReference type="InterPro" id="IPR044810">
    <property type="entry name" value="WRKY_plant"/>
</dbReference>
<evidence type="ECO:0000313" key="8">
    <source>
        <dbReference type="Proteomes" id="UP000026915"/>
    </source>
</evidence>
<proteinExistence type="predicted"/>
<dbReference type="InterPro" id="IPR036576">
    <property type="entry name" value="WRKY_dom_sf"/>
</dbReference>
<dbReference type="PANTHER" id="PTHR31221:SF377">
    <property type="entry name" value="WRKY TRANSCRIPTION FACTOR 51-RELATED"/>
    <property type="match status" value="1"/>
</dbReference>
<keyword evidence="5" id="KW-0539">Nucleus</keyword>
<evidence type="ECO:0000313" key="7">
    <source>
        <dbReference type="EMBL" id="EOX92300.1"/>
    </source>
</evidence>
<evidence type="ECO:0000256" key="4">
    <source>
        <dbReference type="ARBA" id="ARBA00023163"/>
    </source>
</evidence>
<evidence type="ECO:0000256" key="1">
    <source>
        <dbReference type="ARBA" id="ARBA00004123"/>
    </source>
</evidence>
<dbReference type="eggNOG" id="ENOG502S01U">
    <property type="taxonomic scope" value="Eukaryota"/>
</dbReference>
<dbReference type="InParanoid" id="A0A061DIH4"/>
<evidence type="ECO:0000256" key="2">
    <source>
        <dbReference type="ARBA" id="ARBA00023015"/>
    </source>
</evidence>
<dbReference type="STRING" id="3641.A0A061DIH4"/>
<dbReference type="GO" id="GO:0009867">
    <property type="term" value="P:jasmonic acid mediated signaling pathway"/>
    <property type="evidence" value="ECO:0000318"/>
    <property type="project" value="GO_Central"/>
</dbReference>
<dbReference type="SUPFAM" id="SSF118290">
    <property type="entry name" value="WRKY DNA-binding domain"/>
    <property type="match status" value="1"/>
</dbReference>
<keyword evidence="2" id="KW-0805">Transcription regulation</keyword>
<dbReference type="FunCoup" id="A0A061DIH4">
    <property type="interactions" value="22"/>
</dbReference>
<keyword evidence="3 7" id="KW-0238">DNA-binding</keyword>
<reference evidence="7 8" key="1">
    <citation type="journal article" date="2013" name="Genome Biol.">
        <title>The genome sequence of the most widely cultivated cacao type and its use to identify candidate genes regulating pod color.</title>
        <authorList>
            <person name="Motamayor J.C."/>
            <person name="Mockaitis K."/>
            <person name="Schmutz J."/>
            <person name="Haiminen N."/>
            <person name="Iii D.L."/>
            <person name="Cornejo O."/>
            <person name="Findley S.D."/>
            <person name="Zheng P."/>
            <person name="Utro F."/>
            <person name="Royaert S."/>
            <person name="Saski C."/>
            <person name="Jenkins J."/>
            <person name="Podicheti R."/>
            <person name="Zhao M."/>
            <person name="Scheffler B.E."/>
            <person name="Stack J.C."/>
            <person name="Feltus F.A."/>
            <person name="Mustiga G.M."/>
            <person name="Amores F."/>
            <person name="Phillips W."/>
            <person name="Marelli J.P."/>
            <person name="May G.D."/>
            <person name="Shapiro H."/>
            <person name="Ma J."/>
            <person name="Bustamante C.D."/>
            <person name="Schnell R.J."/>
            <person name="Main D."/>
            <person name="Gilbert D."/>
            <person name="Parida L."/>
            <person name="Kuhn D.N."/>
        </authorList>
    </citation>
    <scope>NUCLEOTIDE SEQUENCE [LARGE SCALE GENOMIC DNA]</scope>
    <source>
        <strain evidence="8">cv. Matina 1-6</strain>
    </source>
</reference>
<dbReference type="PROSITE" id="PS50811">
    <property type="entry name" value="WRKY"/>
    <property type="match status" value="1"/>
</dbReference>
<dbReference type="HOGENOM" id="CLU_073202_3_0_1"/>
<dbReference type="EMBL" id="CM001879">
    <property type="protein sequence ID" value="EOX92300.1"/>
    <property type="molecule type" value="Genomic_DNA"/>
</dbReference>
<evidence type="ECO:0000256" key="3">
    <source>
        <dbReference type="ARBA" id="ARBA00023125"/>
    </source>
</evidence>
<gene>
    <name evidence="7" type="ORF">TCM_001265</name>
</gene>
<keyword evidence="4" id="KW-0804">Transcription</keyword>